<name>A0ABV0ZB23_9TELE</name>
<accession>A0ABV0ZB23</accession>
<evidence type="ECO:0000256" key="1">
    <source>
        <dbReference type="SAM" id="MobiDB-lite"/>
    </source>
</evidence>
<feature type="compositionally biased region" description="Basic and acidic residues" evidence="1">
    <location>
        <begin position="28"/>
        <end position="50"/>
    </location>
</feature>
<gene>
    <name evidence="2" type="ORF">AMECASPLE_016747</name>
</gene>
<feature type="compositionally biased region" description="Polar residues" evidence="1">
    <location>
        <begin position="52"/>
        <end position="63"/>
    </location>
</feature>
<comment type="caution">
    <text evidence="2">The sequence shown here is derived from an EMBL/GenBank/DDBJ whole genome shotgun (WGS) entry which is preliminary data.</text>
</comment>
<reference evidence="2 3" key="1">
    <citation type="submission" date="2021-06" db="EMBL/GenBank/DDBJ databases">
        <authorList>
            <person name="Palmer J.M."/>
        </authorList>
    </citation>
    <scope>NUCLEOTIDE SEQUENCE [LARGE SCALE GENOMIC DNA]</scope>
    <source>
        <strain evidence="2 3">AS_MEX2019</strain>
        <tissue evidence="2">Muscle</tissue>
    </source>
</reference>
<sequence>LTRPFTFERRSWKRLATRDLLKVTLQHTERSAKHKGATDRATAKLKDRHPGYQQQRIMPTSLW</sequence>
<feature type="region of interest" description="Disordered" evidence="1">
    <location>
        <begin position="28"/>
        <end position="63"/>
    </location>
</feature>
<evidence type="ECO:0000313" key="2">
    <source>
        <dbReference type="EMBL" id="MEQ2303418.1"/>
    </source>
</evidence>
<feature type="non-terminal residue" evidence="2">
    <location>
        <position position="1"/>
    </location>
</feature>
<protein>
    <submittedName>
        <fullName evidence="2">Uncharacterized protein</fullName>
    </submittedName>
</protein>
<keyword evidence="3" id="KW-1185">Reference proteome</keyword>
<proteinExistence type="predicted"/>
<organism evidence="2 3">
    <name type="scientific">Ameca splendens</name>
    <dbReference type="NCBI Taxonomy" id="208324"/>
    <lineage>
        <taxon>Eukaryota</taxon>
        <taxon>Metazoa</taxon>
        <taxon>Chordata</taxon>
        <taxon>Craniata</taxon>
        <taxon>Vertebrata</taxon>
        <taxon>Euteleostomi</taxon>
        <taxon>Actinopterygii</taxon>
        <taxon>Neopterygii</taxon>
        <taxon>Teleostei</taxon>
        <taxon>Neoteleostei</taxon>
        <taxon>Acanthomorphata</taxon>
        <taxon>Ovalentaria</taxon>
        <taxon>Atherinomorphae</taxon>
        <taxon>Cyprinodontiformes</taxon>
        <taxon>Goodeidae</taxon>
        <taxon>Ameca</taxon>
    </lineage>
</organism>
<dbReference type="Proteomes" id="UP001469553">
    <property type="component" value="Unassembled WGS sequence"/>
</dbReference>
<evidence type="ECO:0000313" key="3">
    <source>
        <dbReference type="Proteomes" id="UP001469553"/>
    </source>
</evidence>
<dbReference type="EMBL" id="JAHRIP010057658">
    <property type="protein sequence ID" value="MEQ2303418.1"/>
    <property type="molecule type" value="Genomic_DNA"/>
</dbReference>